<dbReference type="AlphaFoldDB" id="A0A9P5Z8N8"/>
<dbReference type="OrthoDB" id="3250044at2759"/>
<dbReference type="EMBL" id="MU155163">
    <property type="protein sequence ID" value="KAF9482653.1"/>
    <property type="molecule type" value="Genomic_DNA"/>
</dbReference>
<dbReference type="Proteomes" id="UP000807469">
    <property type="component" value="Unassembled WGS sequence"/>
</dbReference>
<sequence>MTPSEQAAFEAAIISVCRAHTDAHRHDGDYRQCIPFESKYFVKYDRYEMMHSKTHTQAYIYQRARADPNAPRVPLHFFGDDKKTGYIVMEYIEMIHLPDPEKVAETVRWLSEVPAPPNFVGIGPLGEGIPCHSIFKDLKAPLRFSNAAALERYLNRVRSSIFSHCARNAVNPSPHITPLNIRHEPLIFTQPDMHPSNFGVDNTGKTILLDFGSVGLLPISLARATMFSDDALVSSAAMFLGWPSADQGYAIAKIGTILWMTSPPSLGASISP</sequence>
<keyword evidence="2" id="KW-1185">Reference proteome</keyword>
<dbReference type="InterPro" id="IPR011009">
    <property type="entry name" value="Kinase-like_dom_sf"/>
</dbReference>
<evidence type="ECO:0008006" key="3">
    <source>
        <dbReference type="Google" id="ProtNLM"/>
    </source>
</evidence>
<gene>
    <name evidence="1" type="ORF">BDN70DRAFT_801158</name>
</gene>
<reference evidence="1" key="1">
    <citation type="submission" date="2020-11" db="EMBL/GenBank/DDBJ databases">
        <authorList>
            <consortium name="DOE Joint Genome Institute"/>
            <person name="Ahrendt S."/>
            <person name="Riley R."/>
            <person name="Andreopoulos W."/>
            <person name="Labutti K."/>
            <person name="Pangilinan J."/>
            <person name="Ruiz-Duenas F.J."/>
            <person name="Barrasa J.M."/>
            <person name="Sanchez-Garcia M."/>
            <person name="Camarero S."/>
            <person name="Miyauchi S."/>
            <person name="Serrano A."/>
            <person name="Linde D."/>
            <person name="Babiker R."/>
            <person name="Drula E."/>
            <person name="Ayuso-Fernandez I."/>
            <person name="Pacheco R."/>
            <person name="Padilla G."/>
            <person name="Ferreira P."/>
            <person name="Barriuso J."/>
            <person name="Kellner H."/>
            <person name="Castanera R."/>
            <person name="Alfaro M."/>
            <person name="Ramirez L."/>
            <person name="Pisabarro A.G."/>
            <person name="Kuo A."/>
            <person name="Tritt A."/>
            <person name="Lipzen A."/>
            <person name="He G."/>
            <person name="Yan M."/>
            <person name="Ng V."/>
            <person name="Cullen D."/>
            <person name="Martin F."/>
            <person name="Rosso M.-N."/>
            <person name="Henrissat B."/>
            <person name="Hibbett D."/>
            <person name="Martinez A.T."/>
            <person name="Grigoriev I.V."/>
        </authorList>
    </citation>
    <scope>NUCLEOTIDE SEQUENCE</scope>
    <source>
        <strain evidence="1">CIRM-BRFM 674</strain>
    </source>
</reference>
<accession>A0A9P5Z8N8</accession>
<organism evidence="1 2">
    <name type="scientific">Pholiota conissans</name>
    <dbReference type="NCBI Taxonomy" id="109636"/>
    <lineage>
        <taxon>Eukaryota</taxon>
        <taxon>Fungi</taxon>
        <taxon>Dikarya</taxon>
        <taxon>Basidiomycota</taxon>
        <taxon>Agaricomycotina</taxon>
        <taxon>Agaricomycetes</taxon>
        <taxon>Agaricomycetidae</taxon>
        <taxon>Agaricales</taxon>
        <taxon>Agaricineae</taxon>
        <taxon>Strophariaceae</taxon>
        <taxon>Pholiota</taxon>
    </lineage>
</organism>
<evidence type="ECO:0000313" key="1">
    <source>
        <dbReference type="EMBL" id="KAF9482653.1"/>
    </source>
</evidence>
<evidence type="ECO:0000313" key="2">
    <source>
        <dbReference type="Proteomes" id="UP000807469"/>
    </source>
</evidence>
<comment type="caution">
    <text evidence="1">The sequence shown here is derived from an EMBL/GenBank/DDBJ whole genome shotgun (WGS) entry which is preliminary data.</text>
</comment>
<name>A0A9P5Z8N8_9AGAR</name>
<dbReference type="SUPFAM" id="SSF56112">
    <property type="entry name" value="Protein kinase-like (PK-like)"/>
    <property type="match status" value="1"/>
</dbReference>
<proteinExistence type="predicted"/>
<protein>
    <recommendedName>
        <fullName evidence="3">Aminoglycoside phosphotransferase domain-containing protein</fullName>
    </recommendedName>
</protein>